<accession>A0ABY4BT59</accession>
<reference evidence="10 11" key="1">
    <citation type="submission" date="2022-03" db="EMBL/GenBank/DDBJ databases">
        <title>Chryseobacterium sp. isolated from particulate matters in swine house.</title>
        <authorList>
            <person name="Won M."/>
            <person name="Kim S.-J."/>
            <person name="Kwon S.-W."/>
        </authorList>
    </citation>
    <scope>NUCLEOTIDE SEQUENCE [LARGE SCALE GENOMIC DNA]</scope>
    <source>
        <strain evidence="10 11">SC2-2</strain>
    </source>
</reference>
<feature type="signal peptide" evidence="8">
    <location>
        <begin position="1"/>
        <end position="22"/>
    </location>
</feature>
<dbReference type="InterPro" id="IPR023997">
    <property type="entry name" value="TonB-dep_OMP_SusC/RagA_CS"/>
</dbReference>
<dbReference type="RefSeq" id="WP_243550058.1">
    <property type="nucleotide sequence ID" value="NZ_CP094532.1"/>
</dbReference>
<keyword evidence="2 7" id="KW-0813">Transport</keyword>
<keyword evidence="11" id="KW-1185">Reference proteome</keyword>
<dbReference type="PROSITE" id="PS52016">
    <property type="entry name" value="TONB_DEPENDENT_REC_3"/>
    <property type="match status" value="1"/>
</dbReference>
<sequence length="959" mass="104930">MNVKLKVLSIGAAFFAAQSLSAQVDTTRVQQIDEVVVIGYGTQRKSDVTSSVSTVKGDAIANLNTPTFEAQLAGRSTGVQVVNSTGDIGRAPTVRIRGVNSISSGTAPLYVIDGVPMFSGDTGGGNTYANALGDINPSDIETMTVLKDGAATAIYGSRAANGVILITTKKGRGGRFSVSYNNQFSIANVVKKIDLLHTPDFITISNEKAAAAGTVWARGNEFDTDWQGAVLRTGTQTDHFLSMTGGLGKGNFYTSLGYTNQEGVIMPNGMERLSIRMNADQKVTDFLKLTTNMSYSETEYKGLNNNYNAISGAMFSAIRQLPNTPIYNPATPTGYNIYTQGTVSRVGQWQNLIPITSDLTNIAYIVRNNKYQSNLSRFIGSVAADLKITSWLDYKLQVSKDRSVTTGFLYWNRVHGDGFSRGGYIDNNYLNLDRWNIQNIATFNKSFSDHNFNLVLVNEYQKQRSTNFYADGQGLSSDFFGDINVITGSYGTQYSGGGAAENGLISYAARLSYNFANKYFIQGTIRRDGLSKLPTANKWGNFPGVSLGWTVSNESFLKGNTTLSDLKLRASYGKVGNTEIGNYAYLGLYSPFKYADYNGIGYSQAGNDQLMWETSAKKNIGADLGFMNNRFTLTADYFINDNDGLILAVPVPGFLGIPGGVVNKNIGRMQNKGWEFSANADILKAEKFSWNLSGNVTFIKNEVMALVDGKDIIQSQFGETAYLIREGESLRSLYGYQYWGVNPANGNPVYYKADGSLVQANIANQGYYLFDPANPGTLGAQSSLTNNDRQILGNILPTYYGAVNSTFKYGNFDLGIMARFSGGNHIFNVSRREMLNQDFYNNGTEILGRWQSASNPGDGWTPKLHGGRGNFINLNGVVNSRFVEKGDFVKIDNITLGYSLPTSMLSSVYLTKLRVYGVVQNSFMFTKYKGIDPEMEINGMDYNAVPRQRTVSLGINATF</sequence>
<evidence type="ECO:0000256" key="1">
    <source>
        <dbReference type="ARBA" id="ARBA00004571"/>
    </source>
</evidence>
<comment type="similarity">
    <text evidence="7">Belongs to the TonB-dependent receptor family.</text>
</comment>
<dbReference type="Proteomes" id="UP000831460">
    <property type="component" value="Chromosome"/>
</dbReference>
<dbReference type="InterPro" id="IPR012910">
    <property type="entry name" value="Plug_dom"/>
</dbReference>
<keyword evidence="8" id="KW-0732">Signal</keyword>
<name>A0ABY4BT59_9FLAO</name>
<evidence type="ECO:0000256" key="2">
    <source>
        <dbReference type="ARBA" id="ARBA00022448"/>
    </source>
</evidence>
<dbReference type="Gene3D" id="2.170.130.10">
    <property type="entry name" value="TonB-dependent receptor, plug domain"/>
    <property type="match status" value="1"/>
</dbReference>
<dbReference type="NCBIfam" id="TIGR04057">
    <property type="entry name" value="SusC_RagA_signa"/>
    <property type="match status" value="1"/>
</dbReference>
<evidence type="ECO:0000313" key="10">
    <source>
        <dbReference type="EMBL" id="UOE41387.1"/>
    </source>
</evidence>
<evidence type="ECO:0000256" key="6">
    <source>
        <dbReference type="ARBA" id="ARBA00023237"/>
    </source>
</evidence>
<dbReference type="Pfam" id="PF07715">
    <property type="entry name" value="Plug"/>
    <property type="match status" value="1"/>
</dbReference>
<dbReference type="NCBIfam" id="TIGR04056">
    <property type="entry name" value="OMP_RagA_SusC"/>
    <property type="match status" value="1"/>
</dbReference>
<evidence type="ECO:0000256" key="8">
    <source>
        <dbReference type="SAM" id="SignalP"/>
    </source>
</evidence>
<organism evidence="10 11">
    <name type="scientific">Chryseobacterium suipulveris</name>
    <dbReference type="NCBI Taxonomy" id="2929800"/>
    <lineage>
        <taxon>Bacteria</taxon>
        <taxon>Pseudomonadati</taxon>
        <taxon>Bacteroidota</taxon>
        <taxon>Flavobacteriia</taxon>
        <taxon>Flavobacteriales</taxon>
        <taxon>Weeksellaceae</taxon>
        <taxon>Chryseobacterium group</taxon>
        <taxon>Chryseobacterium</taxon>
    </lineage>
</organism>
<keyword evidence="6 7" id="KW-0998">Cell outer membrane</keyword>
<keyword evidence="5 7" id="KW-0472">Membrane</keyword>
<comment type="subcellular location">
    <subcellularLocation>
        <location evidence="1 7">Cell outer membrane</location>
        <topology evidence="1 7">Multi-pass membrane protein</topology>
    </subcellularLocation>
</comment>
<evidence type="ECO:0000256" key="3">
    <source>
        <dbReference type="ARBA" id="ARBA00022452"/>
    </source>
</evidence>
<dbReference type="SUPFAM" id="SSF56935">
    <property type="entry name" value="Porins"/>
    <property type="match status" value="1"/>
</dbReference>
<feature type="domain" description="TonB-dependent receptor plug" evidence="9">
    <location>
        <begin position="45"/>
        <end position="163"/>
    </location>
</feature>
<evidence type="ECO:0000259" key="9">
    <source>
        <dbReference type="Pfam" id="PF07715"/>
    </source>
</evidence>
<proteinExistence type="inferred from homology"/>
<keyword evidence="4 7" id="KW-0812">Transmembrane</keyword>
<evidence type="ECO:0000256" key="5">
    <source>
        <dbReference type="ARBA" id="ARBA00023136"/>
    </source>
</evidence>
<dbReference type="EMBL" id="CP094532">
    <property type="protein sequence ID" value="UOE41387.1"/>
    <property type="molecule type" value="Genomic_DNA"/>
</dbReference>
<evidence type="ECO:0000256" key="4">
    <source>
        <dbReference type="ARBA" id="ARBA00022692"/>
    </source>
</evidence>
<feature type="chain" id="PRO_5047311694" evidence="8">
    <location>
        <begin position="23"/>
        <end position="959"/>
    </location>
</feature>
<dbReference type="InterPro" id="IPR039426">
    <property type="entry name" value="TonB-dep_rcpt-like"/>
</dbReference>
<dbReference type="InterPro" id="IPR036942">
    <property type="entry name" value="Beta-barrel_TonB_sf"/>
</dbReference>
<gene>
    <name evidence="10" type="ORF">MTP09_01700</name>
</gene>
<dbReference type="InterPro" id="IPR023996">
    <property type="entry name" value="TonB-dep_OMP_SusC/RagA"/>
</dbReference>
<dbReference type="Gene3D" id="2.40.170.20">
    <property type="entry name" value="TonB-dependent receptor, beta-barrel domain"/>
    <property type="match status" value="1"/>
</dbReference>
<evidence type="ECO:0000313" key="11">
    <source>
        <dbReference type="Proteomes" id="UP000831460"/>
    </source>
</evidence>
<dbReference type="InterPro" id="IPR037066">
    <property type="entry name" value="Plug_dom_sf"/>
</dbReference>
<keyword evidence="3 7" id="KW-1134">Transmembrane beta strand</keyword>
<protein>
    <submittedName>
        <fullName evidence="10">SusC/RagA family TonB-linked outer membrane protein</fullName>
    </submittedName>
</protein>
<evidence type="ECO:0000256" key="7">
    <source>
        <dbReference type="PROSITE-ProRule" id="PRU01360"/>
    </source>
</evidence>